<keyword evidence="1" id="KW-0732">Signal</keyword>
<sequence length="158" mass="17739">MKKIAIAAVAASMLTVPAMAQAQQRTVIERGNRTVIVDRANGVQQRTVVNNRRGNVVRQNVRVANRPVVRQNVRVAQRPIVRQQVRYAQPANQYRSWQRGQQFNRSFAPNYRQIDYRSYQQRGLYAPPRGQQWVQSGNDAVLVALASGLIGAVIGGAF</sequence>
<dbReference type="Gene3D" id="3.10.450.160">
    <property type="entry name" value="inner membrane protein cigr"/>
    <property type="match status" value="1"/>
</dbReference>
<dbReference type="InterPro" id="IPR024572">
    <property type="entry name" value="RcnB"/>
</dbReference>
<dbReference type="EMBL" id="CP101740">
    <property type="protein sequence ID" value="UUL83398.1"/>
    <property type="molecule type" value="Genomic_DNA"/>
</dbReference>
<organism evidence="2 3">
    <name type="scientific">Sphingomonas qomolangmaensis</name>
    <dbReference type="NCBI Taxonomy" id="2918765"/>
    <lineage>
        <taxon>Bacteria</taxon>
        <taxon>Pseudomonadati</taxon>
        <taxon>Pseudomonadota</taxon>
        <taxon>Alphaproteobacteria</taxon>
        <taxon>Sphingomonadales</taxon>
        <taxon>Sphingomonadaceae</taxon>
        <taxon>Sphingomonas</taxon>
    </lineage>
</organism>
<proteinExistence type="predicted"/>
<feature type="signal peptide" evidence="1">
    <location>
        <begin position="1"/>
        <end position="20"/>
    </location>
</feature>
<name>A0ABY5L8V6_9SPHN</name>
<gene>
    <name evidence="2" type="ORF">NMP03_03985</name>
</gene>
<evidence type="ECO:0000313" key="3">
    <source>
        <dbReference type="Proteomes" id="UP001058533"/>
    </source>
</evidence>
<evidence type="ECO:0000313" key="2">
    <source>
        <dbReference type="EMBL" id="UUL83398.1"/>
    </source>
</evidence>
<keyword evidence="3" id="KW-1185">Reference proteome</keyword>
<dbReference type="Pfam" id="PF11776">
    <property type="entry name" value="RcnB"/>
    <property type="match status" value="1"/>
</dbReference>
<reference evidence="2" key="1">
    <citation type="submission" date="2022-07" db="EMBL/GenBank/DDBJ databases">
        <title>Sphingomonas sp. nov., a novel bacterium isolated from the north slope of the Mount Everest.</title>
        <authorList>
            <person name="Cui X."/>
            <person name="Liu Y."/>
        </authorList>
    </citation>
    <scope>NUCLEOTIDE SEQUENCE</scope>
    <source>
        <strain evidence="2">S5-59</strain>
    </source>
</reference>
<accession>A0ABY5L8V6</accession>
<feature type="chain" id="PRO_5047351182" evidence="1">
    <location>
        <begin position="21"/>
        <end position="158"/>
    </location>
</feature>
<dbReference type="RefSeq" id="WP_256507237.1">
    <property type="nucleotide sequence ID" value="NZ_CP101740.1"/>
</dbReference>
<protein>
    <submittedName>
        <fullName evidence="2">RcnB family protein</fullName>
    </submittedName>
</protein>
<evidence type="ECO:0000256" key="1">
    <source>
        <dbReference type="SAM" id="SignalP"/>
    </source>
</evidence>
<dbReference type="Proteomes" id="UP001058533">
    <property type="component" value="Chromosome"/>
</dbReference>